<dbReference type="OrthoDB" id="345644at2"/>
<dbReference type="SUPFAM" id="SSF82185">
    <property type="entry name" value="Histone H3 K4-specific methyltransferase SET7/9 N-terminal domain"/>
    <property type="match status" value="1"/>
</dbReference>
<dbReference type="Gene3D" id="2.20.110.10">
    <property type="entry name" value="Histone H3 K4-specific methyltransferase SET7/9 N-terminal domain"/>
    <property type="match status" value="1"/>
</dbReference>
<dbReference type="Pfam" id="PF02493">
    <property type="entry name" value="MORN"/>
    <property type="match status" value="2"/>
</dbReference>
<accession>A0A4R9G9B0</accession>
<evidence type="ECO:0000313" key="3">
    <source>
        <dbReference type="EMBL" id="TGK07855.1"/>
    </source>
</evidence>
<proteinExistence type="predicted"/>
<dbReference type="SMART" id="SM00698">
    <property type="entry name" value="MORN"/>
    <property type="match status" value="2"/>
</dbReference>
<keyword evidence="1" id="KW-0677">Repeat</keyword>
<feature type="compositionally biased region" description="Basic and acidic residues" evidence="2">
    <location>
        <begin position="56"/>
        <end position="76"/>
    </location>
</feature>
<dbReference type="AlphaFoldDB" id="A0A4R9G9B0"/>
<dbReference type="RefSeq" id="WP_135586103.1">
    <property type="nucleotide sequence ID" value="NZ_RQEP01000005.1"/>
</dbReference>
<dbReference type="InterPro" id="IPR003409">
    <property type="entry name" value="MORN"/>
</dbReference>
<keyword evidence="4" id="KW-1185">Reference proteome</keyword>
<evidence type="ECO:0008006" key="5">
    <source>
        <dbReference type="Google" id="ProtNLM"/>
    </source>
</evidence>
<evidence type="ECO:0000313" key="4">
    <source>
        <dbReference type="Proteomes" id="UP000297453"/>
    </source>
</evidence>
<protein>
    <recommendedName>
        <fullName evidence="5">Membrane-binding protein</fullName>
    </recommendedName>
</protein>
<feature type="region of interest" description="Disordered" evidence="2">
    <location>
        <begin position="32"/>
        <end position="91"/>
    </location>
</feature>
<sequence length="193" mass="21518">MHIARISKFFVSSILLLSFSFLFLLDCSKPKPKSNTEIERLKPKKKVDDRDQDADLSNREYFDEDADGKRIERKPEPASPSSSLRSYASGAPGCKKGNCKNGEGIYLYDTRDVYSGGFSGELRQGWGILAYSDGDRYEGNWSGDRKAGNGRYVFRDGSIFSGSFTGEGTGNGNYTKNGKSRKCRLENNKVLCK</sequence>
<evidence type="ECO:0000256" key="2">
    <source>
        <dbReference type="SAM" id="MobiDB-lite"/>
    </source>
</evidence>
<name>A0A4R9G9B0_9LEPT</name>
<dbReference type="PANTHER" id="PTHR23084:SF263">
    <property type="entry name" value="MORN REPEAT-CONTAINING PROTEIN 1"/>
    <property type="match status" value="1"/>
</dbReference>
<organism evidence="3 4">
    <name type="scientific">Leptospira semungkisensis</name>
    <dbReference type="NCBI Taxonomy" id="2484985"/>
    <lineage>
        <taxon>Bacteria</taxon>
        <taxon>Pseudomonadati</taxon>
        <taxon>Spirochaetota</taxon>
        <taxon>Spirochaetia</taxon>
        <taxon>Leptospirales</taxon>
        <taxon>Leptospiraceae</taxon>
        <taxon>Leptospira</taxon>
    </lineage>
</organism>
<dbReference type="EMBL" id="RQEP01000005">
    <property type="protein sequence ID" value="TGK07855.1"/>
    <property type="molecule type" value="Genomic_DNA"/>
</dbReference>
<gene>
    <name evidence="3" type="ORF">EHO59_07100</name>
</gene>
<comment type="caution">
    <text evidence="3">The sequence shown here is derived from an EMBL/GenBank/DDBJ whole genome shotgun (WGS) entry which is preliminary data.</text>
</comment>
<reference evidence="3" key="1">
    <citation type="journal article" date="2019" name="PLoS Negl. Trop. Dis.">
        <title>Revisiting the worldwide diversity of Leptospira species in the environment.</title>
        <authorList>
            <person name="Vincent A.T."/>
            <person name="Schiettekatte O."/>
            <person name="Bourhy P."/>
            <person name="Veyrier F.J."/>
            <person name="Picardeau M."/>
        </authorList>
    </citation>
    <scope>NUCLEOTIDE SEQUENCE [LARGE SCALE GENOMIC DNA]</scope>
    <source>
        <strain evidence="3">SSS9</strain>
    </source>
</reference>
<feature type="compositionally biased region" description="Basic and acidic residues" evidence="2">
    <location>
        <begin position="34"/>
        <end position="49"/>
    </location>
</feature>
<evidence type="ECO:0000256" key="1">
    <source>
        <dbReference type="ARBA" id="ARBA00022737"/>
    </source>
</evidence>
<dbReference type="Proteomes" id="UP000297453">
    <property type="component" value="Unassembled WGS sequence"/>
</dbReference>
<feature type="compositionally biased region" description="Low complexity" evidence="2">
    <location>
        <begin position="79"/>
        <end position="91"/>
    </location>
</feature>
<dbReference type="PANTHER" id="PTHR23084">
    <property type="entry name" value="PHOSPHATIDYLINOSITOL-4-PHOSPHATE 5-KINASE RELATED"/>
    <property type="match status" value="1"/>
</dbReference>